<evidence type="ECO:0000259" key="3">
    <source>
        <dbReference type="PROSITE" id="PS51841"/>
    </source>
</evidence>
<evidence type="ECO:0000256" key="2">
    <source>
        <dbReference type="SAM" id="SignalP"/>
    </source>
</evidence>
<dbReference type="EMBL" id="DRBW01000259">
    <property type="protein sequence ID" value="HDM90959.1"/>
    <property type="molecule type" value="Genomic_DNA"/>
</dbReference>
<dbReference type="InterPro" id="IPR001322">
    <property type="entry name" value="Lamin_tail_dom"/>
</dbReference>
<reference evidence="4" key="1">
    <citation type="journal article" date="2020" name="mSystems">
        <title>Genome- and Community-Level Interaction Insights into Carbon Utilization and Element Cycling Functions of Hydrothermarchaeota in Hydrothermal Sediment.</title>
        <authorList>
            <person name="Zhou Z."/>
            <person name="Liu Y."/>
            <person name="Xu W."/>
            <person name="Pan J."/>
            <person name="Luo Z.H."/>
            <person name="Li M."/>
        </authorList>
    </citation>
    <scope>NUCLEOTIDE SEQUENCE [LARGE SCALE GENOMIC DNA]</scope>
    <source>
        <strain evidence="4">HyVt-237</strain>
    </source>
</reference>
<feature type="chain" id="PRO_5028362473" evidence="2">
    <location>
        <begin position="20"/>
        <end position="202"/>
    </location>
</feature>
<evidence type="ECO:0000256" key="1">
    <source>
        <dbReference type="SAM" id="MobiDB-lite"/>
    </source>
</evidence>
<dbReference type="InterPro" id="IPR036415">
    <property type="entry name" value="Lamin_tail_dom_sf"/>
</dbReference>
<dbReference type="Proteomes" id="UP000885931">
    <property type="component" value="Unassembled WGS sequence"/>
</dbReference>
<keyword evidence="2" id="KW-0732">Signal</keyword>
<dbReference type="SUPFAM" id="SSF74853">
    <property type="entry name" value="Lamin A/C globular tail domain"/>
    <property type="match status" value="1"/>
</dbReference>
<protein>
    <submittedName>
        <fullName evidence="4">Lamin tail domain-containing protein</fullName>
    </submittedName>
</protein>
<proteinExistence type="predicted"/>
<feature type="signal peptide" evidence="2">
    <location>
        <begin position="1"/>
        <end position="19"/>
    </location>
</feature>
<feature type="domain" description="LTD" evidence="3">
    <location>
        <begin position="14"/>
        <end position="168"/>
    </location>
</feature>
<gene>
    <name evidence="4" type="ORF">ENG67_07115</name>
</gene>
<dbReference type="Pfam" id="PF00932">
    <property type="entry name" value="LTD"/>
    <property type="match status" value="1"/>
</dbReference>
<sequence>MVKKAVLTLIISISFLGAASVVINEVSFGDLQWVELHNLTGAEVNLNGWIIENAKGADELYGTIPPFGYIVITESKSLFTQAFPDVDRNRVLEIRDGSIGKGLSGKSDMLLLKDSRGNIVDFLNWGQPDPFWPNYISSLWDPGITPIKTVIARIPDGQDTDSPYDFKSVGQPTPGEENPTSSGLDVSSWGKIKAIFSGGRKG</sequence>
<name>A0A7C1B4U5_UNCW3</name>
<comment type="caution">
    <text evidence="4">The sequence shown here is derived from an EMBL/GenBank/DDBJ whole genome shotgun (WGS) entry which is preliminary data.</text>
</comment>
<dbReference type="PROSITE" id="PS51841">
    <property type="entry name" value="LTD"/>
    <property type="match status" value="1"/>
</dbReference>
<evidence type="ECO:0000313" key="4">
    <source>
        <dbReference type="EMBL" id="HDM90959.1"/>
    </source>
</evidence>
<dbReference type="AlphaFoldDB" id="A0A7C1B4U5"/>
<organism evidence="4">
    <name type="scientific">candidate division WOR-3 bacterium</name>
    <dbReference type="NCBI Taxonomy" id="2052148"/>
    <lineage>
        <taxon>Bacteria</taxon>
        <taxon>Bacteria division WOR-3</taxon>
    </lineage>
</organism>
<feature type="region of interest" description="Disordered" evidence="1">
    <location>
        <begin position="156"/>
        <end position="186"/>
    </location>
</feature>
<accession>A0A7C1B4U5</accession>